<reference evidence="12 13" key="1">
    <citation type="submission" date="2016-08" db="EMBL/GenBank/DDBJ databases">
        <title>A novel genetic cassette of butanologenic Thermoanaerobacterium thermosaccharolyticum that directly convert cellulose to butanol.</title>
        <authorList>
            <person name="Li T."/>
            <person name="He J."/>
        </authorList>
    </citation>
    <scope>NUCLEOTIDE SEQUENCE [LARGE SCALE GENOMIC DNA]</scope>
    <source>
        <strain evidence="12 13">TG57</strain>
    </source>
</reference>
<dbReference type="AlphaFoldDB" id="A0A223HVE6"/>
<evidence type="ECO:0000256" key="9">
    <source>
        <dbReference type="PIRSR" id="PIRSR617736-1"/>
    </source>
</evidence>
<dbReference type="GO" id="GO:0005829">
    <property type="term" value="C:cytosol"/>
    <property type="evidence" value="ECO:0007669"/>
    <property type="project" value="TreeGrafter"/>
</dbReference>
<organism evidence="12 13">
    <name type="scientific">Thermoanaerobacterium thermosaccharolyticum</name>
    <name type="common">Clostridium thermosaccharolyticum</name>
    <dbReference type="NCBI Taxonomy" id="1517"/>
    <lineage>
        <taxon>Bacteria</taxon>
        <taxon>Bacillati</taxon>
        <taxon>Bacillota</taxon>
        <taxon>Clostridia</taxon>
        <taxon>Thermoanaerobacterales</taxon>
        <taxon>Thermoanaerobacteraceae</taxon>
        <taxon>Thermoanaerobacterium</taxon>
    </lineage>
</organism>
<dbReference type="FunFam" id="3.20.20.80:FF:000004">
    <property type="entry name" value="Beta-glucosidase 6-phospho-beta-glucosidase"/>
    <property type="match status" value="1"/>
</dbReference>
<evidence type="ECO:0000256" key="10">
    <source>
        <dbReference type="PIRSR" id="PIRSR617736-2"/>
    </source>
</evidence>
<dbReference type="EC" id="3.2.1.21" evidence="3"/>
<dbReference type="EMBL" id="CP016893">
    <property type="protein sequence ID" value="AST56446.1"/>
    <property type="molecule type" value="Genomic_DNA"/>
</dbReference>
<keyword evidence="8" id="KW-0624">Polysaccharide degradation</keyword>
<feature type="binding site" evidence="10">
    <location>
        <begin position="405"/>
        <end position="406"/>
    </location>
    <ligand>
        <name>substrate</name>
    </ligand>
</feature>
<evidence type="ECO:0000256" key="8">
    <source>
        <dbReference type="ARBA" id="ARBA00023326"/>
    </source>
</evidence>
<feature type="binding site" evidence="10">
    <location>
        <position position="118"/>
    </location>
    <ligand>
        <name>substrate</name>
    </ligand>
</feature>
<evidence type="ECO:0000256" key="2">
    <source>
        <dbReference type="ARBA" id="ARBA00010838"/>
    </source>
</evidence>
<comment type="similarity">
    <text evidence="2">Belongs to the glycosyl hydrolase 1 family.</text>
</comment>
<dbReference type="PROSITE" id="PS00653">
    <property type="entry name" value="GLYCOSYL_HYDROL_F1_2"/>
    <property type="match status" value="1"/>
</dbReference>
<dbReference type="InterPro" id="IPR033132">
    <property type="entry name" value="GH_1_N_CS"/>
</dbReference>
<dbReference type="InterPro" id="IPR001360">
    <property type="entry name" value="Glyco_hydro_1"/>
</dbReference>
<dbReference type="GO" id="GO:0030245">
    <property type="term" value="P:cellulose catabolic process"/>
    <property type="evidence" value="ECO:0007669"/>
    <property type="project" value="UniProtKB-KW"/>
</dbReference>
<name>A0A223HVE6_THETR</name>
<evidence type="ECO:0000256" key="5">
    <source>
        <dbReference type="ARBA" id="ARBA00023001"/>
    </source>
</evidence>
<accession>A0A223HVE6</accession>
<evidence type="ECO:0000256" key="4">
    <source>
        <dbReference type="ARBA" id="ARBA00022801"/>
    </source>
</evidence>
<dbReference type="PROSITE" id="PS00572">
    <property type="entry name" value="GLYCOSYL_HYDROL_F1_1"/>
    <property type="match status" value="1"/>
</dbReference>
<evidence type="ECO:0000313" key="12">
    <source>
        <dbReference type="EMBL" id="AST56446.1"/>
    </source>
</evidence>
<feature type="active site" description="Proton donor" evidence="9">
    <location>
        <position position="163"/>
    </location>
</feature>
<evidence type="ECO:0000256" key="11">
    <source>
        <dbReference type="PROSITE-ProRule" id="PRU10055"/>
    </source>
</evidence>
<dbReference type="InterPro" id="IPR017853">
    <property type="entry name" value="GH"/>
</dbReference>
<dbReference type="SUPFAM" id="SSF51445">
    <property type="entry name" value="(Trans)glycosidases"/>
    <property type="match status" value="1"/>
</dbReference>
<feature type="binding site" evidence="10">
    <location>
        <position position="294"/>
    </location>
    <ligand>
        <name>substrate</name>
    </ligand>
</feature>
<evidence type="ECO:0000256" key="6">
    <source>
        <dbReference type="ARBA" id="ARBA00023277"/>
    </source>
</evidence>
<keyword evidence="4" id="KW-0378">Hydrolase</keyword>
<feature type="binding site" evidence="10">
    <location>
        <position position="162"/>
    </location>
    <ligand>
        <name>substrate</name>
    </ligand>
</feature>
<dbReference type="InterPro" id="IPR017736">
    <property type="entry name" value="Glyco_hydro_1_beta-glucosidase"/>
</dbReference>
<protein>
    <recommendedName>
        <fullName evidence="3">beta-glucosidase</fullName>
        <ecNumber evidence="3">3.2.1.21</ecNumber>
    </recommendedName>
</protein>
<dbReference type="Gene3D" id="3.20.20.80">
    <property type="entry name" value="Glycosidases"/>
    <property type="match status" value="1"/>
</dbReference>
<dbReference type="GO" id="GO:0008422">
    <property type="term" value="F:beta-glucosidase activity"/>
    <property type="evidence" value="ECO:0007669"/>
    <property type="project" value="UniProtKB-EC"/>
</dbReference>
<feature type="binding site" evidence="10">
    <location>
        <position position="398"/>
    </location>
    <ligand>
        <name>substrate</name>
    </ligand>
</feature>
<feature type="active site" description="Nucleophile" evidence="9 11">
    <location>
        <position position="351"/>
    </location>
</feature>
<dbReference type="RefSeq" id="WP_094396704.1">
    <property type="nucleotide sequence ID" value="NZ_CP016893.1"/>
</dbReference>
<gene>
    <name evidence="12" type="primary">gluA</name>
    <name evidence="12" type="ORF">Thert_00210</name>
</gene>
<evidence type="ECO:0000256" key="7">
    <source>
        <dbReference type="ARBA" id="ARBA00023295"/>
    </source>
</evidence>
<dbReference type="Pfam" id="PF00232">
    <property type="entry name" value="Glyco_hydro_1"/>
    <property type="match status" value="1"/>
</dbReference>
<keyword evidence="6" id="KW-0119">Carbohydrate metabolism</keyword>
<evidence type="ECO:0000313" key="13">
    <source>
        <dbReference type="Proteomes" id="UP000214975"/>
    </source>
</evidence>
<dbReference type="NCBIfam" id="TIGR03356">
    <property type="entry name" value="BGL"/>
    <property type="match status" value="1"/>
</dbReference>
<dbReference type="PRINTS" id="PR00131">
    <property type="entry name" value="GLHYDRLASE1"/>
</dbReference>
<keyword evidence="7" id="KW-0326">Glycosidase</keyword>
<feature type="binding site" evidence="10">
    <location>
        <position position="18"/>
    </location>
    <ligand>
        <name>substrate</name>
    </ligand>
</feature>
<dbReference type="PANTHER" id="PTHR10353:SF36">
    <property type="entry name" value="LP05116P"/>
    <property type="match status" value="1"/>
</dbReference>
<dbReference type="PANTHER" id="PTHR10353">
    <property type="entry name" value="GLYCOSYL HYDROLASE"/>
    <property type="match status" value="1"/>
</dbReference>
<dbReference type="InterPro" id="IPR018120">
    <property type="entry name" value="Glyco_hydro_1_AS"/>
</dbReference>
<sequence>MSDFNKDFLFGVATASYQVEGAYNEDGRSMSIWDTFCRQDGKVYKGHNGDVACDHYHLYKDDVKMMKDLGIEAYRFSIAWPRIFPEKGHYNPKGIDFYKRLTDELLKNDIKPFVTIYHWDLPQWADDLGGWLNREVVDWFGEYVSKLFNELGGYIKNWITLNEPWCSSFLSYFIGEHAPGHKDLGEAVLVSHNLLLAHSKAVEIFRDINSSDSKIGITLNLNEVFPATDSPEDKAAARIADGFQNRWFLDPIFKGEYPKDMLELFGKYAKTDFITDGDLKRISQKLDFLGVNYYTRAVVKKGNDGILNAEQIDVDNEKTEMGWEVYPESLYNILMRLKNEYTFDLPLYITENGAAYKDVVSEDGHVHDEKRIEFLKKHFKQAKRFIDDGGNLKGYFVWSLMDNFEWAHGYSKRFGIVYVDYETEKRILKDSALWYKNLISTRTI</sequence>
<comment type="catalytic activity">
    <reaction evidence="1">
        <text>Hydrolysis of terminal, non-reducing beta-D-glucosyl residues with release of beta-D-glucose.</text>
        <dbReference type="EC" id="3.2.1.21"/>
    </reaction>
</comment>
<dbReference type="Proteomes" id="UP000214975">
    <property type="component" value="Chromosome"/>
</dbReference>
<evidence type="ECO:0000256" key="3">
    <source>
        <dbReference type="ARBA" id="ARBA00012744"/>
    </source>
</evidence>
<proteinExistence type="inferred from homology"/>
<keyword evidence="5" id="KW-0136">Cellulose degradation</keyword>
<evidence type="ECO:0000256" key="1">
    <source>
        <dbReference type="ARBA" id="ARBA00000448"/>
    </source>
</evidence>